<dbReference type="InterPro" id="IPR019060">
    <property type="entry name" value="DUF2382"/>
</dbReference>
<dbReference type="PANTHER" id="PTHR38463:SF1">
    <property type="entry name" value="STRESS RESPONSE PROTEIN YSNF"/>
    <property type="match status" value="1"/>
</dbReference>
<evidence type="ECO:0000259" key="2">
    <source>
        <dbReference type="Pfam" id="PF09557"/>
    </source>
</evidence>
<dbReference type="Pfam" id="PF09557">
    <property type="entry name" value="DUF2382"/>
    <property type="match status" value="1"/>
</dbReference>
<dbReference type="PANTHER" id="PTHR38463">
    <property type="entry name" value="STRESS RESPONSE PROTEIN YSNF"/>
    <property type="match status" value="1"/>
</dbReference>
<accession>A0ABY9KTM3</accession>
<keyword evidence="5" id="KW-1185">Reference proteome</keyword>
<evidence type="ECO:0000259" key="3">
    <source>
        <dbReference type="Pfam" id="PF11181"/>
    </source>
</evidence>
<evidence type="ECO:0000313" key="4">
    <source>
        <dbReference type="EMBL" id="WLV24158.1"/>
    </source>
</evidence>
<feature type="compositionally biased region" description="Basic and acidic residues" evidence="1">
    <location>
        <begin position="354"/>
        <end position="364"/>
    </location>
</feature>
<dbReference type="EMBL" id="CP129113">
    <property type="protein sequence ID" value="WLV24158.1"/>
    <property type="molecule type" value="Genomic_DNA"/>
</dbReference>
<sequence length="382" mass="43324">MMNDNKRYIGTYRSERELLNKINEMKAQGFKEDDLYVVANNEDKVSMVRGQTDVDLTSPENTSWMHKFKSYFTGEEPVMEALSGMGFSDEEARRYYSEAQTGGLLLFADRDQGKRFDEKRTGLHGKGMDTANSRVDEDPLVTGAPNLHQRVGAEAVLDRDTEAERGRLHKTREERLNETLGADTTKPFHSGIGRDVNKDTRATGLGDDNLIGRDATDMGAGMGTGLGADKVEPFRKGPALRNNEDEQKMRLHEERLNVDKNMVETGEVNVNKHVETERQQMDVPVQREEVHIERRPVNETPANGHEVFDDGENIHIPVKQEKVDVTKRPVVNEEIVIGKQKVVDTEHIDETVRREKADIDRTGDTNEANLTNKRRDDRDPLL</sequence>
<feature type="domain" description="General stress protein 17M-like" evidence="3">
    <location>
        <begin position="9"/>
        <end position="102"/>
    </location>
</feature>
<feature type="domain" description="DUF2382" evidence="2">
    <location>
        <begin position="249"/>
        <end position="359"/>
    </location>
</feature>
<proteinExistence type="predicted"/>
<protein>
    <submittedName>
        <fullName evidence="4">YsnF/AvaK domain-containing protein</fullName>
    </submittedName>
</protein>
<dbReference type="InterPro" id="IPR052967">
    <property type="entry name" value="Stress_Response_Assoc"/>
</dbReference>
<gene>
    <name evidence="4" type="ORF">QR721_11000</name>
</gene>
<feature type="compositionally biased region" description="Basic and acidic residues" evidence="1">
    <location>
        <begin position="373"/>
        <end position="382"/>
    </location>
</feature>
<dbReference type="Proteomes" id="UP001180087">
    <property type="component" value="Chromosome"/>
</dbReference>
<feature type="region of interest" description="Disordered" evidence="1">
    <location>
        <begin position="118"/>
        <end position="144"/>
    </location>
</feature>
<dbReference type="RefSeq" id="WP_348026898.1">
    <property type="nucleotide sequence ID" value="NZ_CP129113.1"/>
</dbReference>
<name>A0ABY9KTM3_9BACI</name>
<evidence type="ECO:0000256" key="1">
    <source>
        <dbReference type="SAM" id="MobiDB-lite"/>
    </source>
</evidence>
<reference evidence="4" key="1">
    <citation type="submission" date="2023-06" db="EMBL/GenBank/DDBJ databases">
        <title>A Treasure from Seagulls: Isolation and Description of Aciduricobacillus qingdaonensis gen. nov., sp. nov., a Rare Obligately Uric Acid-utilizing Member in the Family Bacillaceae.</title>
        <authorList>
            <person name="Liu W."/>
            <person name="Wang B."/>
        </authorList>
    </citation>
    <scope>NUCLEOTIDE SEQUENCE</scope>
    <source>
        <strain evidence="4">44XB</strain>
    </source>
</reference>
<evidence type="ECO:0000313" key="5">
    <source>
        <dbReference type="Proteomes" id="UP001180087"/>
    </source>
</evidence>
<organism evidence="4 5">
    <name type="scientific">Aciduricibacillus chroicocephali</name>
    <dbReference type="NCBI Taxonomy" id="3054939"/>
    <lineage>
        <taxon>Bacteria</taxon>
        <taxon>Bacillati</taxon>
        <taxon>Bacillota</taxon>
        <taxon>Bacilli</taxon>
        <taxon>Bacillales</taxon>
        <taxon>Bacillaceae</taxon>
        <taxon>Aciduricibacillus</taxon>
    </lineage>
</organism>
<dbReference type="InterPro" id="IPR025889">
    <property type="entry name" value="GSP17M-like_dom"/>
</dbReference>
<feature type="region of interest" description="Disordered" evidence="1">
    <location>
        <begin position="354"/>
        <end position="382"/>
    </location>
</feature>
<dbReference type="Pfam" id="PF11181">
    <property type="entry name" value="YflT"/>
    <property type="match status" value="1"/>
</dbReference>
<dbReference type="NCBIfam" id="TIGR02271">
    <property type="entry name" value="YsnF/AvaK domain"/>
    <property type="match status" value="1"/>
</dbReference>